<dbReference type="AlphaFoldDB" id="A0A0C1IJN7"/>
<evidence type="ECO:0000313" key="2">
    <source>
        <dbReference type="EMBL" id="KIC94395.1"/>
    </source>
</evidence>
<keyword evidence="3" id="KW-1185">Reference proteome</keyword>
<dbReference type="InterPro" id="IPR012338">
    <property type="entry name" value="Beta-lactam/transpept-like"/>
</dbReference>
<dbReference type="Pfam" id="PF00144">
    <property type="entry name" value="Beta-lactamase"/>
    <property type="match status" value="1"/>
</dbReference>
<dbReference type="PANTHER" id="PTHR43283:SF7">
    <property type="entry name" value="BETA-LACTAMASE-RELATED DOMAIN-CONTAINING PROTEIN"/>
    <property type="match status" value="1"/>
</dbReference>
<reference evidence="2 3" key="1">
    <citation type="submission" date="2014-11" db="EMBL/GenBank/DDBJ databases">
        <title>Genome sequence of Flavihumibacter solisilvae 3-3.</title>
        <authorList>
            <person name="Zhou G."/>
            <person name="Li M."/>
            <person name="Wang G."/>
        </authorList>
    </citation>
    <scope>NUCLEOTIDE SEQUENCE [LARGE SCALE GENOMIC DNA]</scope>
    <source>
        <strain evidence="2 3">3-3</strain>
    </source>
</reference>
<gene>
    <name evidence="2" type="ORF">OI18_12325</name>
</gene>
<sequence>MHSTTRLMSLLVYVVIGTNCQAQQLKYTAAEAYAIHENINRSRWDIGGRLSHYSFRFMSEFFPTETIKKSNQEFTFTENQRNEIGSISVQNGAETETLEAQLKRLHVNSIIVVKKGEIVFEKYYSMLPEEQHTLQSVSKVITSTLIAKLENEGKIRTDRPIEQYIPELRNTAWQGISVKDILDMRSGIQGSESDLENGPFTNPNHNYYKFESALGLLPRAGGSPPPVYEHVASLKRKNPPGEKVEYHSVNTFVLGWLAEKITGAKYSDLVSEWIWKTMGASSNAYVCLSEKGVAWTHGGVSTTLRDLARFGMLFTQSEIVARKESLVSQAQLQSIFASGQSGYQWDWARKGHGIMKSGFGGQGLYVNPGLDLVIAFFNHIDVEWKTDNMLSFETILEIEKAIERN</sequence>
<feature type="domain" description="Beta-lactamase-related" evidence="1">
    <location>
        <begin position="109"/>
        <end position="377"/>
    </location>
</feature>
<comment type="caution">
    <text evidence="2">The sequence shown here is derived from an EMBL/GenBank/DDBJ whole genome shotgun (WGS) entry which is preliminary data.</text>
</comment>
<dbReference type="Gene3D" id="3.40.710.10">
    <property type="entry name" value="DD-peptidase/beta-lactamase superfamily"/>
    <property type="match status" value="1"/>
</dbReference>
<dbReference type="InterPro" id="IPR050789">
    <property type="entry name" value="Diverse_Enzym_Activities"/>
</dbReference>
<accession>A0A0C1IJN7</accession>
<evidence type="ECO:0000313" key="3">
    <source>
        <dbReference type="Proteomes" id="UP000031408"/>
    </source>
</evidence>
<evidence type="ECO:0000259" key="1">
    <source>
        <dbReference type="Pfam" id="PF00144"/>
    </source>
</evidence>
<name>A0A0C1IJN7_9BACT</name>
<protein>
    <recommendedName>
        <fullName evidence="1">Beta-lactamase-related domain-containing protein</fullName>
    </recommendedName>
</protein>
<dbReference type="STRING" id="1349421.OI18_12325"/>
<proteinExistence type="predicted"/>
<dbReference type="PANTHER" id="PTHR43283">
    <property type="entry name" value="BETA-LACTAMASE-RELATED"/>
    <property type="match status" value="1"/>
</dbReference>
<dbReference type="Proteomes" id="UP000031408">
    <property type="component" value="Unassembled WGS sequence"/>
</dbReference>
<dbReference type="EMBL" id="JSVC01000013">
    <property type="protein sequence ID" value="KIC94395.1"/>
    <property type="molecule type" value="Genomic_DNA"/>
</dbReference>
<organism evidence="2 3">
    <name type="scientific">Flavihumibacter solisilvae</name>
    <dbReference type="NCBI Taxonomy" id="1349421"/>
    <lineage>
        <taxon>Bacteria</taxon>
        <taxon>Pseudomonadati</taxon>
        <taxon>Bacteroidota</taxon>
        <taxon>Chitinophagia</taxon>
        <taxon>Chitinophagales</taxon>
        <taxon>Chitinophagaceae</taxon>
        <taxon>Flavihumibacter</taxon>
    </lineage>
</organism>
<dbReference type="InterPro" id="IPR001466">
    <property type="entry name" value="Beta-lactam-related"/>
</dbReference>
<dbReference type="SUPFAM" id="SSF56601">
    <property type="entry name" value="beta-lactamase/transpeptidase-like"/>
    <property type="match status" value="1"/>
</dbReference>